<dbReference type="Pfam" id="PF01522">
    <property type="entry name" value="Polysacc_deac_1"/>
    <property type="match status" value="1"/>
</dbReference>
<proteinExistence type="predicted"/>
<protein>
    <recommendedName>
        <fullName evidence="3">NodB homology domain-containing protein</fullName>
    </recommendedName>
</protein>
<dbReference type="GO" id="GO:0016020">
    <property type="term" value="C:membrane"/>
    <property type="evidence" value="ECO:0007669"/>
    <property type="project" value="TreeGrafter"/>
</dbReference>
<dbReference type="PANTHER" id="PTHR10587">
    <property type="entry name" value="GLYCOSYL TRANSFERASE-RELATED"/>
    <property type="match status" value="1"/>
</dbReference>
<dbReference type="InterPro" id="IPR011330">
    <property type="entry name" value="Glyco_hydro/deAcase_b/a-brl"/>
</dbReference>
<evidence type="ECO:0000313" key="4">
    <source>
        <dbReference type="EMBL" id="CDD55314.1"/>
    </source>
</evidence>
<reference evidence="4" key="1">
    <citation type="submission" date="2012-11" db="EMBL/GenBank/DDBJ databases">
        <title>Dependencies among metagenomic species, viruses, plasmids and units of genetic variation.</title>
        <authorList>
            <person name="Nielsen H.B."/>
            <person name="Almeida M."/>
            <person name="Juncker A.S."/>
            <person name="Rasmussen S."/>
            <person name="Li J."/>
            <person name="Sunagawa S."/>
            <person name="Plichta D."/>
            <person name="Gautier L."/>
            <person name="Le Chatelier E."/>
            <person name="Peletier E."/>
            <person name="Bonde I."/>
            <person name="Nielsen T."/>
            <person name="Manichanh C."/>
            <person name="Arumugam M."/>
            <person name="Batto J."/>
            <person name="Santos M.B.Q.D."/>
            <person name="Blom N."/>
            <person name="Borruel N."/>
            <person name="Burgdorf K.S."/>
            <person name="Boumezbeur F."/>
            <person name="Casellas F."/>
            <person name="Dore J."/>
            <person name="Guarner F."/>
            <person name="Hansen T."/>
            <person name="Hildebrand F."/>
            <person name="Kaas R.S."/>
            <person name="Kennedy S."/>
            <person name="Kristiansen K."/>
            <person name="Kultima J.R."/>
            <person name="Leonard P."/>
            <person name="Levenez F."/>
            <person name="Lund O."/>
            <person name="Moumen B."/>
            <person name="Le Paslier D."/>
            <person name="Pons N."/>
            <person name="Pedersen O."/>
            <person name="Prifti E."/>
            <person name="Qin J."/>
            <person name="Raes J."/>
            <person name="Tap J."/>
            <person name="Tims S."/>
            <person name="Ussery D.W."/>
            <person name="Yamada T."/>
            <person name="MetaHit consortium"/>
            <person name="Renault P."/>
            <person name="Sicheritz-Ponten T."/>
            <person name="Bork P."/>
            <person name="Wang J."/>
            <person name="Brunak S."/>
            <person name="Ehrlich S.D."/>
        </authorList>
    </citation>
    <scope>NUCLEOTIDE SEQUENCE [LARGE SCALE GENOMIC DNA]</scope>
</reference>
<dbReference type="CDD" id="cd10954">
    <property type="entry name" value="CE4_CtAXE_like"/>
    <property type="match status" value="1"/>
</dbReference>
<dbReference type="Gene3D" id="3.20.20.370">
    <property type="entry name" value="Glycoside hydrolase/deacetylase"/>
    <property type="match status" value="1"/>
</dbReference>
<evidence type="ECO:0000313" key="5">
    <source>
        <dbReference type="Proteomes" id="UP000018141"/>
    </source>
</evidence>
<dbReference type="GO" id="GO:0016810">
    <property type="term" value="F:hydrolase activity, acting on carbon-nitrogen (but not peptide) bonds"/>
    <property type="evidence" value="ECO:0007669"/>
    <property type="project" value="InterPro"/>
</dbReference>
<gene>
    <name evidence="4" type="ORF">BN656_00184</name>
</gene>
<dbReference type="PROSITE" id="PS51677">
    <property type="entry name" value="NODB"/>
    <property type="match status" value="1"/>
</dbReference>
<dbReference type="InterPro" id="IPR050248">
    <property type="entry name" value="Polysacc_deacetylase_ArnD"/>
</dbReference>
<dbReference type="GO" id="GO:0005975">
    <property type="term" value="P:carbohydrate metabolic process"/>
    <property type="evidence" value="ECO:0007669"/>
    <property type="project" value="InterPro"/>
</dbReference>
<dbReference type="AlphaFoldDB" id="R7AIE7"/>
<sequence length="247" mass="27277">MSRHRNILLMVVFVVMAVLACIPAENINADNKYISSAWNGTADVAEETDAGADADPGYPEVYTYENVVALTFDDGPGQSTEKLLDGLKERNVKATFFLVGENIEGNEEIVKRMYDEGHLIGNHTFSHVQLTAVSEGKALEEVNETNEAIKAITGVRPYYIRPPYGMLGSCMAEEIDMQSVLWTVDPEDWNTSDCGAVVRHVVKNAKNGDIILMHDIFDSSVTAALEIVDRLKEKGYVFVTADQLILD</sequence>
<dbReference type="Proteomes" id="UP000018141">
    <property type="component" value="Unassembled WGS sequence"/>
</dbReference>
<comment type="caution">
    <text evidence="4">The sequence shown here is derived from an EMBL/GenBank/DDBJ whole genome shotgun (WGS) entry which is preliminary data.</text>
</comment>
<dbReference type="GO" id="GO:0046872">
    <property type="term" value="F:metal ion binding"/>
    <property type="evidence" value="ECO:0007669"/>
    <property type="project" value="UniProtKB-KW"/>
</dbReference>
<name>R7AIE7_9FIRM</name>
<dbReference type="EMBL" id="CBHH010000006">
    <property type="protein sequence ID" value="CDD55314.1"/>
    <property type="molecule type" value="Genomic_DNA"/>
</dbReference>
<feature type="domain" description="NodB homology" evidence="3">
    <location>
        <begin position="66"/>
        <end position="239"/>
    </location>
</feature>
<accession>R7AIE7</accession>
<evidence type="ECO:0000259" key="3">
    <source>
        <dbReference type="PROSITE" id="PS51677"/>
    </source>
</evidence>
<dbReference type="InterPro" id="IPR002509">
    <property type="entry name" value="NODB_dom"/>
</dbReference>
<dbReference type="PROSITE" id="PS51257">
    <property type="entry name" value="PROKAR_LIPOPROTEIN"/>
    <property type="match status" value="1"/>
</dbReference>
<dbReference type="PANTHER" id="PTHR10587:SF133">
    <property type="entry name" value="CHITIN DEACETYLASE 1-RELATED"/>
    <property type="match status" value="1"/>
</dbReference>
<evidence type="ECO:0000256" key="1">
    <source>
        <dbReference type="ARBA" id="ARBA00022723"/>
    </source>
</evidence>
<evidence type="ECO:0000256" key="2">
    <source>
        <dbReference type="ARBA" id="ARBA00022801"/>
    </source>
</evidence>
<keyword evidence="2" id="KW-0378">Hydrolase</keyword>
<dbReference type="SUPFAM" id="SSF88713">
    <property type="entry name" value="Glycoside hydrolase/deacetylase"/>
    <property type="match status" value="1"/>
</dbReference>
<organism evidence="4 5">
    <name type="scientific">Bacteroides pectinophilus CAG:437</name>
    <dbReference type="NCBI Taxonomy" id="1263051"/>
    <lineage>
        <taxon>Bacteria</taxon>
        <taxon>Bacillati</taxon>
        <taxon>Bacillota</taxon>
        <taxon>Clostridia</taxon>
        <taxon>Eubacteriales</taxon>
    </lineage>
</organism>
<keyword evidence="1" id="KW-0479">Metal-binding</keyword>